<feature type="domain" description="FAD dependent oxidoreductase" evidence="2">
    <location>
        <begin position="4"/>
        <end position="334"/>
    </location>
</feature>
<dbReference type="InterPro" id="IPR036188">
    <property type="entry name" value="FAD/NAD-bd_sf"/>
</dbReference>
<dbReference type="RefSeq" id="WP_097031685.1">
    <property type="nucleotide sequence ID" value="NZ_OAOQ01000022.1"/>
</dbReference>
<dbReference type="GO" id="GO:0005737">
    <property type="term" value="C:cytoplasm"/>
    <property type="evidence" value="ECO:0007669"/>
    <property type="project" value="TreeGrafter"/>
</dbReference>
<protein>
    <submittedName>
        <fullName evidence="3">Glycine/D-amino acid oxidase-like deaminating enzyme</fullName>
    </submittedName>
</protein>
<reference evidence="4" key="1">
    <citation type="submission" date="2017-08" db="EMBL/GenBank/DDBJ databases">
        <authorList>
            <person name="Varghese N."/>
            <person name="Submissions S."/>
        </authorList>
    </citation>
    <scope>NUCLEOTIDE SEQUENCE [LARGE SCALE GENOMIC DNA]</scope>
    <source>
        <strain evidence="4">JA234</strain>
    </source>
</reference>
<dbReference type="InterPro" id="IPR006076">
    <property type="entry name" value="FAD-dep_OxRdtase"/>
</dbReference>
<evidence type="ECO:0000256" key="1">
    <source>
        <dbReference type="ARBA" id="ARBA00023002"/>
    </source>
</evidence>
<dbReference type="SUPFAM" id="SSF51905">
    <property type="entry name" value="FAD/NAD(P)-binding domain"/>
    <property type="match status" value="1"/>
</dbReference>
<dbReference type="Proteomes" id="UP000219467">
    <property type="component" value="Unassembled WGS sequence"/>
</dbReference>
<accession>A0A285D5H7</accession>
<proteinExistence type="predicted"/>
<evidence type="ECO:0000313" key="4">
    <source>
        <dbReference type="Proteomes" id="UP000219467"/>
    </source>
</evidence>
<organism evidence="3 4">
    <name type="scientific">Cereibacter ovatus</name>
    <dbReference type="NCBI Taxonomy" id="439529"/>
    <lineage>
        <taxon>Bacteria</taxon>
        <taxon>Pseudomonadati</taxon>
        <taxon>Pseudomonadota</taxon>
        <taxon>Alphaproteobacteria</taxon>
        <taxon>Rhodobacterales</taxon>
        <taxon>Paracoccaceae</taxon>
        <taxon>Cereibacter</taxon>
    </lineage>
</organism>
<dbReference type="AlphaFoldDB" id="A0A285D5H7"/>
<gene>
    <name evidence="3" type="ORF">SAMN05878503_12235</name>
</gene>
<dbReference type="PANTHER" id="PTHR13847">
    <property type="entry name" value="SARCOSINE DEHYDROGENASE-RELATED"/>
    <property type="match status" value="1"/>
</dbReference>
<keyword evidence="4" id="KW-1185">Reference proteome</keyword>
<evidence type="ECO:0000313" key="3">
    <source>
        <dbReference type="EMBL" id="SNX74423.1"/>
    </source>
</evidence>
<dbReference type="GO" id="GO:0016491">
    <property type="term" value="F:oxidoreductase activity"/>
    <property type="evidence" value="ECO:0007669"/>
    <property type="project" value="UniProtKB-KW"/>
</dbReference>
<sequence>MDSDFLIIGGGIAGVSAAARLSELGSVTLLEAEDTLAHHASSRSAALYEPRYGLAPVVELSLASGAFFHAAKGILSPRGMMVVGRDDERDRFMAETQAMQLDALSPAEARAIVPILAPDVTLAAHAAHAWDIDTDLLLQGFAREAKARGATLRTKARVTAIAHQGGRWQVTADEGYSAGVLVNAAGAWADQVARMAGVAPLGLTPLRRSMARIPAPGGHDVSGWPMIFGVGESWYAKPDAGALIVSPAEEHPMEPHDAWADDMVLAEGLARYEEMVTEPVTRLLASWAGLRTFAPDRVLVIGPDRARPDFVWLAGQGGYGFQTCPAASRLVADLIGGRGTDLSTALVAALSPARFG</sequence>
<dbReference type="Gene3D" id="3.30.9.10">
    <property type="entry name" value="D-Amino Acid Oxidase, subunit A, domain 2"/>
    <property type="match status" value="1"/>
</dbReference>
<dbReference type="PANTHER" id="PTHR13847:SF287">
    <property type="entry name" value="FAD-DEPENDENT OXIDOREDUCTASE DOMAIN-CONTAINING PROTEIN 1"/>
    <property type="match status" value="1"/>
</dbReference>
<dbReference type="OrthoDB" id="7421214at2"/>
<dbReference type="Pfam" id="PF01266">
    <property type="entry name" value="DAO"/>
    <property type="match status" value="1"/>
</dbReference>
<keyword evidence="1" id="KW-0560">Oxidoreductase</keyword>
<dbReference type="Gene3D" id="3.50.50.60">
    <property type="entry name" value="FAD/NAD(P)-binding domain"/>
    <property type="match status" value="1"/>
</dbReference>
<evidence type="ECO:0000259" key="2">
    <source>
        <dbReference type="Pfam" id="PF01266"/>
    </source>
</evidence>
<name>A0A285D5H7_9RHOB</name>
<dbReference type="EMBL" id="OAOQ01000022">
    <property type="protein sequence ID" value="SNX74423.1"/>
    <property type="molecule type" value="Genomic_DNA"/>
</dbReference>